<evidence type="ECO:0000256" key="1">
    <source>
        <dbReference type="ARBA" id="ARBA00009091"/>
    </source>
</evidence>
<dbReference type="PANTHER" id="PTHR35089">
    <property type="entry name" value="CHAPERONE PROTEIN SKP"/>
    <property type="match status" value="1"/>
</dbReference>
<reference evidence="3" key="3">
    <citation type="submission" date="2022-06" db="EMBL/GenBank/DDBJ databases">
        <title>Resources to Facilitate Use of the Altered Schaedler Flora (ASF) Mouse Model to Study Microbiome Function.</title>
        <authorList>
            <person name="Proctor A."/>
            <person name="Parvinroo S."/>
            <person name="Richie T."/>
            <person name="Jia X."/>
            <person name="Lee S.T.M."/>
            <person name="Karp P.D."/>
            <person name="Paley S."/>
            <person name="Kostic A.D."/>
            <person name="Pierre J.F."/>
            <person name="Wannemuehler M.J."/>
            <person name="Phillips G.J."/>
        </authorList>
    </citation>
    <scope>NUCLEOTIDE SEQUENCE</scope>
    <source>
        <strain evidence="3">ASF457</strain>
    </source>
</reference>
<protein>
    <submittedName>
        <fullName evidence="3">Uncharacterized protein</fullName>
    </submittedName>
</protein>
<dbReference type="AlphaFoldDB" id="V2RH76"/>
<reference evidence="3" key="2">
    <citation type="submission" date="2022-05" db="EMBL/GenBank/DDBJ databases">
        <authorList>
            <person name="Proctor A.L."/>
            <person name="Phillips G.J."/>
            <person name="Wannemuehler M.J."/>
        </authorList>
    </citation>
    <scope>NUCLEOTIDE SEQUENCE</scope>
    <source>
        <strain evidence="3">ASF457</strain>
    </source>
</reference>
<sequence>MKKSLLLVVLFCFLAANTVLAQGKTAVIDMQAVTLQSKAGMKAVEELKALEEGAVKKLQSKDAEVKKLADSINKQKASLSTAALQDKNIELNKKSVELERLQKDLQTELQTKQAIKLDELFKELDPVISDYAKEKGYDIIFIKRPDIMAYANQSVDITSDIISRFDIKWSKKGTK</sequence>
<proteinExistence type="inferred from homology"/>
<keyword evidence="4" id="KW-1185">Reference proteome</keyword>
<name>V2RH76_9BACT</name>
<dbReference type="GO" id="GO:0050821">
    <property type="term" value="P:protein stabilization"/>
    <property type="evidence" value="ECO:0007669"/>
    <property type="project" value="TreeGrafter"/>
</dbReference>
<accession>V2RH76</accession>
<dbReference type="Pfam" id="PF03938">
    <property type="entry name" value="OmpH"/>
    <property type="match status" value="1"/>
</dbReference>
<dbReference type="EMBL" id="CP097562">
    <property type="protein sequence ID" value="USF24875.1"/>
    <property type="molecule type" value="Genomic_DNA"/>
</dbReference>
<keyword evidence="2" id="KW-0732">Signal</keyword>
<evidence type="ECO:0000313" key="4">
    <source>
        <dbReference type="Proteomes" id="UP000017429"/>
    </source>
</evidence>
<dbReference type="eggNOG" id="COG2825">
    <property type="taxonomic scope" value="Bacteria"/>
</dbReference>
<dbReference type="InterPro" id="IPR024930">
    <property type="entry name" value="Skp_dom_sf"/>
</dbReference>
<dbReference type="GO" id="GO:0005829">
    <property type="term" value="C:cytosol"/>
    <property type="evidence" value="ECO:0007669"/>
    <property type="project" value="TreeGrafter"/>
</dbReference>
<evidence type="ECO:0000313" key="3">
    <source>
        <dbReference type="EMBL" id="USF24875.1"/>
    </source>
</evidence>
<dbReference type="SMART" id="SM00935">
    <property type="entry name" value="OmpH"/>
    <property type="match status" value="1"/>
</dbReference>
<gene>
    <name evidence="3" type="ORF">N508_001969</name>
</gene>
<reference evidence="3" key="1">
    <citation type="journal article" date="2014" name="Genome Announc.">
        <title>Draft genome sequences of the altered schaedler flora, a defined bacterial community from gnotobiotic mice.</title>
        <authorList>
            <person name="Wannemuehler M.J."/>
            <person name="Overstreet A.M."/>
            <person name="Ward D.V."/>
            <person name="Phillips G.J."/>
        </authorList>
    </citation>
    <scope>NUCLEOTIDE SEQUENCE</scope>
    <source>
        <strain evidence="3">ASF457</strain>
    </source>
</reference>
<dbReference type="GO" id="GO:0051082">
    <property type="term" value="F:unfolded protein binding"/>
    <property type="evidence" value="ECO:0007669"/>
    <property type="project" value="InterPro"/>
</dbReference>
<dbReference type="KEGG" id="msch:N508_001969"/>
<dbReference type="SUPFAM" id="SSF111384">
    <property type="entry name" value="OmpH-like"/>
    <property type="match status" value="1"/>
</dbReference>
<dbReference type="Proteomes" id="UP000017429">
    <property type="component" value="Chromosome"/>
</dbReference>
<organism evidence="3 4">
    <name type="scientific">Mucispirillum schaedleri ASF457</name>
    <dbReference type="NCBI Taxonomy" id="1379858"/>
    <lineage>
        <taxon>Bacteria</taxon>
        <taxon>Pseudomonadati</taxon>
        <taxon>Deferribacterota</taxon>
        <taxon>Deferribacteres</taxon>
        <taxon>Deferribacterales</taxon>
        <taxon>Mucispirillaceae</taxon>
        <taxon>Mucispirillum</taxon>
    </lineage>
</organism>
<dbReference type="RefSeq" id="WP_023276899.1">
    <property type="nucleotide sequence ID" value="NZ_CP097562.1"/>
</dbReference>
<evidence type="ECO:0000256" key="2">
    <source>
        <dbReference type="ARBA" id="ARBA00022729"/>
    </source>
</evidence>
<dbReference type="PANTHER" id="PTHR35089:SF1">
    <property type="entry name" value="CHAPERONE PROTEIN SKP"/>
    <property type="match status" value="1"/>
</dbReference>
<dbReference type="Gene3D" id="3.30.910.20">
    <property type="entry name" value="Skp domain"/>
    <property type="match status" value="1"/>
</dbReference>
<dbReference type="OrthoDB" id="5432254at2"/>
<comment type="similarity">
    <text evidence="1">Belongs to the Skp family.</text>
</comment>
<dbReference type="InterPro" id="IPR005632">
    <property type="entry name" value="Chaperone_Skp"/>
</dbReference>